<dbReference type="InterPro" id="IPR001647">
    <property type="entry name" value="HTH_TetR"/>
</dbReference>
<feature type="DNA-binding region" description="H-T-H motif" evidence="4">
    <location>
        <begin position="28"/>
        <end position="47"/>
    </location>
</feature>
<dbReference type="SUPFAM" id="SSF46689">
    <property type="entry name" value="Homeodomain-like"/>
    <property type="match status" value="1"/>
</dbReference>
<gene>
    <name evidence="7" type="ORF">AOLFYP35_00670</name>
</gene>
<keyword evidence="1" id="KW-0805">Transcription regulation</keyword>
<protein>
    <submittedName>
        <fullName evidence="7">DNA-binding transcriptional repressor AcrR</fullName>
    </submittedName>
</protein>
<dbReference type="PANTHER" id="PTHR30055:SF234">
    <property type="entry name" value="HTH-TYPE TRANSCRIPTIONAL REGULATOR BETI"/>
    <property type="match status" value="1"/>
</dbReference>
<evidence type="ECO:0000256" key="5">
    <source>
        <dbReference type="SAM" id="MobiDB-lite"/>
    </source>
</evidence>
<keyword evidence="3" id="KW-0804">Transcription</keyword>
<evidence type="ECO:0000256" key="3">
    <source>
        <dbReference type="ARBA" id="ARBA00023163"/>
    </source>
</evidence>
<dbReference type="EMBL" id="CACRSM010000002">
    <property type="protein sequence ID" value="VYS87847.1"/>
    <property type="molecule type" value="Genomic_DNA"/>
</dbReference>
<dbReference type="GO" id="GO:0000976">
    <property type="term" value="F:transcription cis-regulatory region binding"/>
    <property type="evidence" value="ECO:0007669"/>
    <property type="project" value="TreeGrafter"/>
</dbReference>
<accession>A0A6N2S3F0</accession>
<feature type="domain" description="HTH tetR-type" evidence="6">
    <location>
        <begin position="5"/>
        <end position="65"/>
    </location>
</feature>
<dbReference type="PRINTS" id="PR00455">
    <property type="entry name" value="HTHTETR"/>
</dbReference>
<evidence type="ECO:0000256" key="2">
    <source>
        <dbReference type="ARBA" id="ARBA00023125"/>
    </source>
</evidence>
<organism evidence="7">
    <name type="scientific">Schaalia odontolytica</name>
    <dbReference type="NCBI Taxonomy" id="1660"/>
    <lineage>
        <taxon>Bacteria</taxon>
        <taxon>Bacillati</taxon>
        <taxon>Actinomycetota</taxon>
        <taxon>Actinomycetes</taxon>
        <taxon>Actinomycetales</taxon>
        <taxon>Actinomycetaceae</taxon>
        <taxon>Schaalia</taxon>
    </lineage>
</organism>
<dbReference type="PROSITE" id="PS50977">
    <property type="entry name" value="HTH_TETR_2"/>
    <property type="match status" value="1"/>
</dbReference>
<feature type="region of interest" description="Disordered" evidence="5">
    <location>
        <begin position="197"/>
        <end position="223"/>
    </location>
</feature>
<proteinExistence type="predicted"/>
<evidence type="ECO:0000256" key="1">
    <source>
        <dbReference type="ARBA" id="ARBA00023015"/>
    </source>
</evidence>
<dbReference type="AlphaFoldDB" id="A0A6N2S3F0"/>
<evidence type="ECO:0000259" key="6">
    <source>
        <dbReference type="PROSITE" id="PS50977"/>
    </source>
</evidence>
<reference evidence="7" key="1">
    <citation type="submission" date="2019-11" db="EMBL/GenBank/DDBJ databases">
        <authorList>
            <person name="Feng L."/>
        </authorList>
    </citation>
    <scope>NUCLEOTIDE SEQUENCE</scope>
    <source>
        <strain evidence="7">AodontolyticusLFYP35</strain>
    </source>
</reference>
<evidence type="ECO:0000256" key="4">
    <source>
        <dbReference type="PROSITE-ProRule" id="PRU00335"/>
    </source>
</evidence>
<keyword evidence="2 4" id="KW-0238">DNA-binding</keyword>
<dbReference type="InterPro" id="IPR050109">
    <property type="entry name" value="HTH-type_TetR-like_transc_reg"/>
</dbReference>
<dbReference type="PANTHER" id="PTHR30055">
    <property type="entry name" value="HTH-TYPE TRANSCRIPTIONAL REGULATOR RUTR"/>
    <property type="match status" value="1"/>
</dbReference>
<dbReference type="GO" id="GO:0003700">
    <property type="term" value="F:DNA-binding transcription factor activity"/>
    <property type="evidence" value="ECO:0007669"/>
    <property type="project" value="TreeGrafter"/>
</dbReference>
<evidence type="ECO:0000313" key="7">
    <source>
        <dbReference type="EMBL" id="VYS87847.1"/>
    </source>
</evidence>
<dbReference type="InterPro" id="IPR009057">
    <property type="entry name" value="Homeodomain-like_sf"/>
</dbReference>
<sequence length="246" mass="27065">MGKRAETQDRLLAATRHIIITEGIEATSLEHICAVAGFTRGAFYSNFSSKDSLLGILAEGEYADLIQRLRERVLLWENAQTPASQGGEGDRHLLMENLLYEALDAIHIDEGLYILHSEMLMRSIRDPEWGMRLLDLNRQFADQLGSVLQTILTAAGRELTVPIGALTQSAIGVVMRAAGLAGWRQSIREYRSKHNTAVNSGYPAPAPREDHPPVPPAHTASQASPATRSILEVVLVLLYACSREID</sequence>
<dbReference type="Gene3D" id="1.10.357.10">
    <property type="entry name" value="Tetracycline Repressor, domain 2"/>
    <property type="match status" value="1"/>
</dbReference>
<name>A0A6N2S3F0_9ACTO</name>
<dbReference type="Pfam" id="PF00440">
    <property type="entry name" value="TetR_N"/>
    <property type="match status" value="1"/>
</dbReference>